<evidence type="ECO:0000313" key="2">
    <source>
        <dbReference type="RefSeq" id="XP_075092390.1"/>
    </source>
</evidence>
<dbReference type="RefSeq" id="XP_075092390.1">
    <property type="nucleotide sequence ID" value="XM_075236289.1"/>
</dbReference>
<keyword evidence="1" id="KW-1185">Reference proteome</keyword>
<organism evidence="1 2">
    <name type="scientific">Nicotiana tabacum</name>
    <name type="common">Common tobacco</name>
    <dbReference type="NCBI Taxonomy" id="4097"/>
    <lineage>
        <taxon>Eukaryota</taxon>
        <taxon>Viridiplantae</taxon>
        <taxon>Streptophyta</taxon>
        <taxon>Embryophyta</taxon>
        <taxon>Tracheophyta</taxon>
        <taxon>Spermatophyta</taxon>
        <taxon>Magnoliopsida</taxon>
        <taxon>eudicotyledons</taxon>
        <taxon>Gunneridae</taxon>
        <taxon>Pentapetalae</taxon>
        <taxon>asterids</taxon>
        <taxon>lamiids</taxon>
        <taxon>Solanales</taxon>
        <taxon>Solanaceae</taxon>
        <taxon>Nicotianoideae</taxon>
        <taxon>Nicotianeae</taxon>
        <taxon>Nicotiana</taxon>
    </lineage>
</organism>
<name>A0AC58T599_TOBAC</name>
<proteinExistence type="predicted"/>
<gene>
    <name evidence="2" type="primary">LOC142172625</name>
</gene>
<reference evidence="2" key="2">
    <citation type="submission" date="2025-08" db="UniProtKB">
        <authorList>
            <consortium name="RefSeq"/>
        </authorList>
    </citation>
    <scope>IDENTIFICATION</scope>
    <source>
        <tissue evidence="2">Leaf</tissue>
    </source>
</reference>
<reference evidence="1" key="1">
    <citation type="journal article" date="2014" name="Nat. Commun.">
        <title>The tobacco genome sequence and its comparison with those of tomato and potato.</title>
        <authorList>
            <person name="Sierro N."/>
            <person name="Battey J.N."/>
            <person name="Ouadi S."/>
            <person name="Bakaher N."/>
            <person name="Bovet L."/>
            <person name="Willig A."/>
            <person name="Goepfert S."/>
            <person name="Peitsch M.C."/>
            <person name="Ivanov N.V."/>
        </authorList>
    </citation>
    <scope>NUCLEOTIDE SEQUENCE [LARGE SCALE GENOMIC DNA]</scope>
</reference>
<accession>A0AC58T599</accession>
<evidence type="ECO:0000313" key="1">
    <source>
        <dbReference type="Proteomes" id="UP000790787"/>
    </source>
</evidence>
<protein>
    <submittedName>
        <fullName evidence="2">Uncharacterized protein LOC142172625</fullName>
    </submittedName>
</protein>
<sequence>MAQTYFSYRDSQRFRLSRLLQAFCAGFIQNSSAVDQANTEKCKVSVERGISTDEISTFFTSEDYIWRSEVCTHIFMKEIFRLHGIPVSIISDRGSQFTSCFWKSFQEALVTRVDLSAAFHLQTDGQSEYKRRRDLVFTIRDKVFLRVTPIKGVMRFGKRGKLIPRFIGPYETLDRVGAVAYHLALPPELSFIHPVFHVSMLRKCISDSSQVLEAPTISLDERLSYEEEQMTIVDRQVRNLRSKEIEFVKVLWRNHTVEEATWEIEDAMRVK</sequence>
<dbReference type="Proteomes" id="UP000790787">
    <property type="component" value="Chromosome 18"/>
</dbReference>